<dbReference type="Pfam" id="PF13649">
    <property type="entry name" value="Methyltransf_25"/>
    <property type="match status" value="1"/>
</dbReference>
<dbReference type="PANTHER" id="PTHR47473:SF1">
    <property type="entry name" value="METHYLTRANSFERASE DOMAIN-CONTAINING PROTEIN"/>
    <property type="match status" value="1"/>
</dbReference>
<evidence type="ECO:0000259" key="1">
    <source>
        <dbReference type="Pfam" id="PF13649"/>
    </source>
</evidence>
<feature type="domain" description="Methyltransferase" evidence="1">
    <location>
        <begin position="47"/>
        <end position="141"/>
    </location>
</feature>
<evidence type="ECO:0000313" key="2">
    <source>
        <dbReference type="EMBL" id="PHN05886.1"/>
    </source>
</evidence>
<dbReference type="EMBL" id="PDUD01000020">
    <property type="protein sequence ID" value="PHN05886.1"/>
    <property type="molecule type" value="Genomic_DNA"/>
</dbReference>
<dbReference type="PANTHER" id="PTHR47473">
    <property type="entry name" value="BTA1P"/>
    <property type="match status" value="1"/>
</dbReference>
<name>A0A2D0NBX7_FLAN2</name>
<evidence type="ECO:0000313" key="3">
    <source>
        <dbReference type="Proteomes" id="UP000223913"/>
    </source>
</evidence>
<dbReference type="GO" id="GO:0032259">
    <property type="term" value="P:methylation"/>
    <property type="evidence" value="ECO:0007669"/>
    <property type="project" value="UniProtKB-KW"/>
</dbReference>
<proteinExistence type="predicted"/>
<keyword evidence="2" id="KW-0489">Methyltransferase</keyword>
<keyword evidence="3" id="KW-1185">Reference proteome</keyword>
<comment type="caution">
    <text evidence="2">The sequence shown here is derived from an EMBL/GenBank/DDBJ whole genome shotgun (WGS) entry which is preliminary data.</text>
</comment>
<organism evidence="2 3">
    <name type="scientific">Flavilitoribacter nigricans (strain ATCC 23147 / DSM 23189 / NBRC 102662 / NCIMB 1420 / SS-2)</name>
    <name type="common">Lewinella nigricans</name>
    <dbReference type="NCBI Taxonomy" id="1122177"/>
    <lineage>
        <taxon>Bacteria</taxon>
        <taxon>Pseudomonadati</taxon>
        <taxon>Bacteroidota</taxon>
        <taxon>Saprospiria</taxon>
        <taxon>Saprospirales</taxon>
        <taxon>Lewinellaceae</taxon>
        <taxon>Flavilitoribacter</taxon>
    </lineage>
</organism>
<dbReference type="GO" id="GO:0008168">
    <property type="term" value="F:methyltransferase activity"/>
    <property type="evidence" value="ECO:0007669"/>
    <property type="project" value="UniProtKB-KW"/>
</dbReference>
<dbReference type="SUPFAM" id="SSF53335">
    <property type="entry name" value="S-adenosyl-L-methionine-dependent methyltransferases"/>
    <property type="match status" value="1"/>
</dbReference>
<dbReference type="Proteomes" id="UP000223913">
    <property type="component" value="Unassembled WGS sequence"/>
</dbReference>
<dbReference type="Gene3D" id="3.40.50.150">
    <property type="entry name" value="Vaccinia Virus protein VP39"/>
    <property type="match status" value="1"/>
</dbReference>
<reference evidence="2 3" key="1">
    <citation type="submission" date="2017-10" db="EMBL/GenBank/DDBJ databases">
        <title>The draft genome sequence of Lewinella nigricans NBRC 102662.</title>
        <authorList>
            <person name="Wang K."/>
        </authorList>
    </citation>
    <scope>NUCLEOTIDE SEQUENCE [LARGE SCALE GENOMIC DNA]</scope>
    <source>
        <strain evidence="2 3">NBRC 102662</strain>
    </source>
</reference>
<dbReference type="OrthoDB" id="2370471at2"/>
<dbReference type="InterPro" id="IPR041698">
    <property type="entry name" value="Methyltransf_25"/>
</dbReference>
<protein>
    <submittedName>
        <fullName evidence="2">SAM-dependent methyltransferase</fullName>
    </submittedName>
</protein>
<dbReference type="AlphaFoldDB" id="A0A2D0NBX7"/>
<dbReference type="CDD" id="cd02440">
    <property type="entry name" value="AdoMet_MTases"/>
    <property type="match status" value="1"/>
</dbReference>
<accession>A0A2D0NBX7</accession>
<sequence>MKEQNQTIATYYQFQSGIYDLTRWSFLFGRKRIVRELPFQREALITILEVGCGTGYNLAQLARHYPNARLQGMDLSADMLQIAKRNTRRFGNRVELIQAPYGQSPLSYRPDVILFSYALTMINPQWKDLLDRAGEDLADGGIIAVADFHDSRHDWFRNHMGNHHVRIDGHLLPILSDRFKPLLAEVKPAYFGVWDYLVFVGARG</sequence>
<gene>
    <name evidence="2" type="ORF">CRP01_15205</name>
</gene>
<dbReference type="InterPro" id="IPR029063">
    <property type="entry name" value="SAM-dependent_MTases_sf"/>
</dbReference>
<keyword evidence="2" id="KW-0808">Transferase</keyword>